<name>E1Y988_9BACT</name>
<organism evidence="1">
    <name type="scientific">uncultured Desulfobacterium sp</name>
    <dbReference type="NCBI Taxonomy" id="201089"/>
    <lineage>
        <taxon>Bacteria</taxon>
        <taxon>Pseudomonadati</taxon>
        <taxon>Thermodesulfobacteriota</taxon>
        <taxon>Desulfobacteria</taxon>
        <taxon>Desulfobacterales</taxon>
        <taxon>Desulfobacteriaceae</taxon>
        <taxon>Desulfobacterium</taxon>
        <taxon>environmental samples</taxon>
    </lineage>
</organism>
<accession>E1Y988</accession>
<evidence type="ECO:0000313" key="1">
    <source>
        <dbReference type="EMBL" id="CBX27132.1"/>
    </source>
</evidence>
<gene>
    <name evidence="1" type="ORF">N47_A11610</name>
</gene>
<sequence length="58" mass="6640">MKTKHYDIKIISDYGSHEQGDTLGELYFDDLPQSIQENIIDLIASIIENKNNSKKEVS</sequence>
<proteinExistence type="predicted"/>
<protein>
    <submittedName>
        <fullName evidence="1">Uncharacterized protein</fullName>
    </submittedName>
</protein>
<reference evidence="1" key="1">
    <citation type="journal article" date="2011" name="Environ. Microbiol.">
        <title>Genomic insights into the metabolic potential of the polycyclic aromatic hydrocarbon degrading sulfate-reducing Deltaproteobacterium N47.</title>
        <authorList>
            <person name="Bergmann F."/>
            <person name="Selesi D."/>
            <person name="Weinmaier T."/>
            <person name="Tischler P."/>
            <person name="Rattei T."/>
            <person name="Meckenstock R.U."/>
        </authorList>
    </citation>
    <scope>NUCLEOTIDE SEQUENCE</scope>
</reference>
<dbReference type="EMBL" id="FR695864">
    <property type="protein sequence ID" value="CBX27132.1"/>
    <property type="molecule type" value="Genomic_DNA"/>
</dbReference>
<dbReference type="AlphaFoldDB" id="E1Y988"/>